<accession>A0A917AJF9</accession>
<comment type="caution">
    <text evidence="1">The sequence shown here is derived from an EMBL/GenBank/DDBJ whole genome shotgun (WGS) entry which is preliminary data.</text>
</comment>
<protein>
    <submittedName>
        <fullName evidence="1">Uncharacterized protein</fullName>
    </submittedName>
</protein>
<organism evidence="1 2">
    <name type="scientific">Actibacterium pelagium</name>
    <dbReference type="NCBI Taxonomy" id="2029103"/>
    <lineage>
        <taxon>Bacteria</taxon>
        <taxon>Pseudomonadati</taxon>
        <taxon>Pseudomonadota</taxon>
        <taxon>Alphaproteobacteria</taxon>
        <taxon>Rhodobacterales</taxon>
        <taxon>Roseobacteraceae</taxon>
        <taxon>Actibacterium</taxon>
    </lineage>
</organism>
<keyword evidence="2" id="KW-1185">Reference proteome</keyword>
<dbReference type="Proteomes" id="UP000606730">
    <property type="component" value="Unassembled WGS sequence"/>
</dbReference>
<gene>
    <name evidence="1" type="ORF">GCM10011517_26560</name>
</gene>
<proteinExistence type="predicted"/>
<sequence length="191" mass="22106">MARRSVKRLADTFLQVSIGQILDVIRASGSGIVPIGTAVDEARLAAWVEHDENHILFEMAVGWGNVEQRIELSETPCHFGGKRNWFLCPCCERRCGVLYIGKHVACRICHDLMYECQFEAPRDRTLRRLKKIRRLIGAGMELGGPLNPPPKGMSLRRWRALIEDYNRLREAYYIESRFPRKWKNDAPRGRR</sequence>
<dbReference type="EMBL" id="BMKN01000002">
    <property type="protein sequence ID" value="GGE57451.1"/>
    <property type="molecule type" value="Genomic_DNA"/>
</dbReference>
<reference evidence="1" key="1">
    <citation type="journal article" date="2014" name="Int. J. Syst. Evol. Microbiol.">
        <title>Complete genome sequence of Corynebacterium casei LMG S-19264T (=DSM 44701T), isolated from a smear-ripened cheese.</title>
        <authorList>
            <consortium name="US DOE Joint Genome Institute (JGI-PGF)"/>
            <person name="Walter F."/>
            <person name="Albersmeier A."/>
            <person name="Kalinowski J."/>
            <person name="Ruckert C."/>
        </authorList>
    </citation>
    <scope>NUCLEOTIDE SEQUENCE</scope>
    <source>
        <strain evidence="1">CGMCC 1.16012</strain>
    </source>
</reference>
<reference evidence="1" key="2">
    <citation type="submission" date="2020-09" db="EMBL/GenBank/DDBJ databases">
        <authorList>
            <person name="Sun Q."/>
            <person name="Zhou Y."/>
        </authorList>
    </citation>
    <scope>NUCLEOTIDE SEQUENCE</scope>
    <source>
        <strain evidence="1">CGMCC 1.16012</strain>
    </source>
</reference>
<name>A0A917AJF9_9RHOB</name>
<evidence type="ECO:0000313" key="2">
    <source>
        <dbReference type="Proteomes" id="UP000606730"/>
    </source>
</evidence>
<evidence type="ECO:0000313" key="1">
    <source>
        <dbReference type="EMBL" id="GGE57451.1"/>
    </source>
</evidence>
<dbReference type="AlphaFoldDB" id="A0A917AJF9"/>